<sequence length="296" mass="34380">MINREKNRLDFTLLNIGYAVHDADWNFKNIKSPFARIHYVCEGEAQIILQNEVIKMLPGHLYLTPAHVHHSYECIGKFSLYYIHIYENPNITSSIFDHYIFPKVIKADQLLQELIIRLHQINPGSALSIYDPQRYENSTELMRSIALQVASPFAREAESHAIIQLLMSRFLAAASDKIPQVEKRLNRVLNYIDEHIHQSISIDQLADLIFLSKDHLIRLFKKHMNDTPVSYMNRKKIEKAQLMMLVDDSSIQELSFRLGFENISYFNRLFKKVTGETPTSYKRSVATLTNEPSTPD</sequence>
<dbReference type="Proteomes" id="UP000250831">
    <property type="component" value="Unassembled WGS sequence"/>
</dbReference>
<dbReference type="Pfam" id="PF12833">
    <property type="entry name" value="HTH_18"/>
    <property type="match status" value="1"/>
</dbReference>
<evidence type="ECO:0000259" key="4">
    <source>
        <dbReference type="PROSITE" id="PS01124"/>
    </source>
</evidence>
<reference evidence="5 6" key="1">
    <citation type="submission" date="2018-04" db="EMBL/GenBank/DDBJ databases">
        <title>Sphingobacterium sp. M46 Genome.</title>
        <authorList>
            <person name="Cheng J."/>
            <person name="Li Y."/>
        </authorList>
    </citation>
    <scope>NUCLEOTIDE SEQUENCE [LARGE SCALE GENOMIC DNA]</scope>
    <source>
        <strain evidence="5 6">M46</strain>
    </source>
</reference>
<dbReference type="Gene3D" id="1.10.10.60">
    <property type="entry name" value="Homeodomain-like"/>
    <property type="match status" value="2"/>
</dbReference>
<dbReference type="SUPFAM" id="SSF46689">
    <property type="entry name" value="Homeodomain-like"/>
    <property type="match status" value="2"/>
</dbReference>
<dbReference type="RefSeq" id="WP_108632471.1">
    <property type="nucleotide sequence ID" value="NZ_QCXX01000001.1"/>
</dbReference>
<dbReference type="InterPro" id="IPR009057">
    <property type="entry name" value="Homeodomain-like_sf"/>
</dbReference>
<evidence type="ECO:0000313" key="6">
    <source>
        <dbReference type="Proteomes" id="UP000250831"/>
    </source>
</evidence>
<accession>A0A363NZE1</accession>
<evidence type="ECO:0000256" key="1">
    <source>
        <dbReference type="ARBA" id="ARBA00023015"/>
    </source>
</evidence>
<dbReference type="EMBL" id="QCXX01000001">
    <property type="protein sequence ID" value="PUV26182.1"/>
    <property type="molecule type" value="Genomic_DNA"/>
</dbReference>
<organism evidence="5 6">
    <name type="scientific">Sphingobacterium athyrii</name>
    <dbReference type="NCBI Taxonomy" id="2152717"/>
    <lineage>
        <taxon>Bacteria</taxon>
        <taxon>Pseudomonadati</taxon>
        <taxon>Bacteroidota</taxon>
        <taxon>Sphingobacteriia</taxon>
        <taxon>Sphingobacteriales</taxon>
        <taxon>Sphingobacteriaceae</taxon>
        <taxon>Sphingobacterium</taxon>
    </lineage>
</organism>
<dbReference type="InterPro" id="IPR018060">
    <property type="entry name" value="HTH_AraC"/>
</dbReference>
<name>A0A363NZE1_9SPHI</name>
<keyword evidence="3" id="KW-0804">Transcription</keyword>
<keyword evidence="2" id="KW-0238">DNA-binding</keyword>
<keyword evidence="6" id="KW-1185">Reference proteome</keyword>
<dbReference type="PROSITE" id="PS01124">
    <property type="entry name" value="HTH_ARAC_FAMILY_2"/>
    <property type="match status" value="1"/>
</dbReference>
<dbReference type="InterPro" id="IPR020449">
    <property type="entry name" value="Tscrpt_reg_AraC-type_HTH"/>
</dbReference>
<dbReference type="PANTHER" id="PTHR43280">
    <property type="entry name" value="ARAC-FAMILY TRANSCRIPTIONAL REGULATOR"/>
    <property type="match status" value="1"/>
</dbReference>
<dbReference type="InterPro" id="IPR003313">
    <property type="entry name" value="AraC-bd"/>
</dbReference>
<protein>
    <submittedName>
        <fullName evidence="5">AraC family transcriptional regulator</fullName>
    </submittedName>
</protein>
<comment type="caution">
    <text evidence="5">The sequence shown here is derived from an EMBL/GenBank/DDBJ whole genome shotgun (WGS) entry which is preliminary data.</text>
</comment>
<dbReference type="GO" id="GO:0043565">
    <property type="term" value="F:sequence-specific DNA binding"/>
    <property type="evidence" value="ECO:0007669"/>
    <property type="project" value="InterPro"/>
</dbReference>
<keyword evidence="1" id="KW-0805">Transcription regulation</keyword>
<feature type="domain" description="HTH araC/xylS-type" evidence="4">
    <location>
        <begin position="186"/>
        <end position="284"/>
    </location>
</feature>
<dbReference type="GO" id="GO:0003700">
    <property type="term" value="F:DNA-binding transcription factor activity"/>
    <property type="evidence" value="ECO:0007669"/>
    <property type="project" value="InterPro"/>
</dbReference>
<dbReference type="Gene3D" id="2.60.120.10">
    <property type="entry name" value="Jelly Rolls"/>
    <property type="match status" value="1"/>
</dbReference>
<dbReference type="SUPFAM" id="SSF51215">
    <property type="entry name" value="Regulatory protein AraC"/>
    <property type="match status" value="1"/>
</dbReference>
<dbReference type="SMART" id="SM00342">
    <property type="entry name" value="HTH_ARAC"/>
    <property type="match status" value="1"/>
</dbReference>
<dbReference type="InterPro" id="IPR018062">
    <property type="entry name" value="HTH_AraC-typ_CS"/>
</dbReference>
<gene>
    <name evidence="5" type="ORF">DCO56_04275</name>
</gene>
<evidence type="ECO:0000313" key="5">
    <source>
        <dbReference type="EMBL" id="PUV26182.1"/>
    </source>
</evidence>
<dbReference type="PROSITE" id="PS00041">
    <property type="entry name" value="HTH_ARAC_FAMILY_1"/>
    <property type="match status" value="1"/>
</dbReference>
<dbReference type="PRINTS" id="PR00032">
    <property type="entry name" value="HTHARAC"/>
</dbReference>
<evidence type="ECO:0000256" key="2">
    <source>
        <dbReference type="ARBA" id="ARBA00023125"/>
    </source>
</evidence>
<dbReference type="OrthoDB" id="1007602at2"/>
<dbReference type="PANTHER" id="PTHR43280:SF28">
    <property type="entry name" value="HTH-TYPE TRANSCRIPTIONAL ACTIVATOR RHAS"/>
    <property type="match status" value="1"/>
</dbReference>
<evidence type="ECO:0000256" key="3">
    <source>
        <dbReference type="ARBA" id="ARBA00023163"/>
    </source>
</evidence>
<dbReference type="InterPro" id="IPR037923">
    <property type="entry name" value="HTH-like"/>
</dbReference>
<dbReference type="InterPro" id="IPR014710">
    <property type="entry name" value="RmlC-like_jellyroll"/>
</dbReference>
<dbReference type="AlphaFoldDB" id="A0A363NZE1"/>
<dbReference type="Pfam" id="PF02311">
    <property type="entry name" value="AraC_binding"/>
    <property type="match status" value="1"/>
</dbReference>
<proteinExistence type="predicted"/>